<proteinExistence type="predicted"/>
<sequence>MDEDFVAEAAADVGVDGPSSPPKENNTALTSLSSLPNNAAASSAPCNDTSDELNASMHARTMTPASPPNTSPNEATVEDPPVDLIPIPSPTFSFDRNDYQAAGNPMSLHGGSKIFSPRICYYAHPTTPNTKDIDLAPLIRELSAKAVNVPLSLNSYKPKRWAYITFPSQELMDAAMEQLIGYQGHTLQWNLPDNTNKLCHRCGKLGCTPNQCPL</sequence>
<name>A0A8H3KNX0_9GLOM</name>
<dbReference type="Proteomes" id="UP000615446">
    <property type="component" value="Unassembled WGS sequence"/>
</dbReference>
<evidence type="ECO:0000256" key="1">
    <source>
        <dbReference type="SAM" id="MobiDB-lite"/>
    </source>
</evidence>
<evidence type="ECO:0000313" key="2">
    <source>
        <dbReference type="EMBL" id="GES73133.1"/>
    </source>
</evidence>
<dbReference type="EMBL" id="BLAL01000005">
    <property type="protein sequence ID" value="GES73133.1"/>
    <property type="molecule type" value="Genomic_DNA"/>
</dbReference>
<evidence type="ECO:0008006" key="4">
    <source>
        <dbReference type="Google" id="ProtNLM"/>
    </source>
</evidence>
<reference evidence="2" key="1">
    <citation type="submission" date="2019-10" db="EMBL/GenBank/DDBJ databases">
        <title>Conservation and host-specific expression of non-tandemly repeated heterogenous ribosome RNA gene in arbuscular mycorrhizal fungi.</title>
        <authorList>
            <person name="Maeda T."/>
            <person name="Kobayashi Y."/>
            <person name="Nakagawa T."/>
            <person name="Ezawa T."/>
            <person name="Yamaguchi K."/>
            <person name="Bino T."/>
            <person name="Nishimoto Y."/>
            <person name="Shigenobu S."/>
            <person name="Kawaguchi M."/>
        </authorList>
    </citation>
    <scope>NUCLEOTIDE SEQUENCE</scope>
    <source>
        <strain evidence="2">HR1</strain>
    </source>
</reference>
<accession>A0A8H3KNX0</accession>
<comment type="caution">
    <text evidence="2">The sequence shown here is derived from an EMBL/GenBank/DDBJ whole genome shotgun (WGS) entry which is preliminary data.</text>
</comment>
<protein>
    <recommendedName>
        <fullName evidence="4">RRM domain-containing protein</fullName>
    </recommendedName>
</protein>
<gene>
    <name evidence="2" type="ORF">RCL2_000067200</name>
</gene>
<evidence type="ECO:0000313" key="3">
    <source>
        <dbReference type="Proteomes" id="UP000615446"/>
    </source>
</evidence>
<feature type="compositionally biased region" description="Low complexity" evidence="1">
    <location>
        <begin position="7"/>
        <end position="17"/>
    </location>
</feature>
<dbReference type="AlphaFoldDB" id="A0A8H3KNX0"/>
<feature type="region of interest" description="Disordered" evidence="1">
    <location>
        <begin position="1"/>
        <end position="83"/>
    </location>
</feature>
<organism evidence="2 3">
    <name type="scientific">Rhizophagus clarus</name>
    <dbReference type="NCBI Taxonomy" id="94130"/>
    <lineage>
        <taxon>Eukaryota</taxon>
        <taxon>Fungi</taxon>
        <taxon>Fungi incertae sedis</taxon>
        <taxon>Mucoromycota</taxon>
        <taxon>Glomeromycotina</taxon>
        <taxon>Glomeromycetes</taxon>
        <taxon>Glomerales</taxon>
        <taxon>Glomeraceae</taxon>
        <taxon>Rhizophagus</taxon>
    </lineage>
</organism>
<feature type="compositionally biased region" description="Low complexity" evidence="1">
    <location>
        <begin position="25"/>
        <end position="45"/>
    </location>
</feature>